<keyword evidence="2" id="KW-1185">Reference proteome</keyword>
<reference evidence="1 2" key="1">
    <citation type="journal article" date="2015" name="Genome Biol.">
        <title>Comparative genomics of Steinernema reveals deeply conserved gene regulatory networks.</title>
        <authorList>
            <person name="Dillman A.R."/>
            <person name="Macchietto M."/>
            <person name="Porter C.F."/>
            <person name="Rogers A."/>
            <person name="Williams B."/>
            <person name="Antoshechkin I."/>
            <person name="Lee M.M."/>
            <person name="Goodwin Z."/>
            <person name="Lu X."/>
            <person name="Lewis E.E."/>
            <person name="Goodrich-Blair H."/>
            <person name="Stock S.P."/>
            <person name="Adams B.J."/>
            <person name="Sternberg P.W."/>
            <person name="Mortazavi A."/>
        </authorList>
    </citation>
    <scope>NUCLEOTIDE SEQUENCE [LARGE SCALE GENOMIC DNA]</scope>
    <source>
        <strain evidence="1 2">ALL</strain>
    </source>
</reference>
<comment type="caution">
    <text evidence="1">The sequence shown here is derived from an EMBL/GenBank/DDBJ whole genome shotgun (WGS) entry which is preliminary data.</text>
</comment>
<organism evidence="1 2">
    <name type="scientific">Steinernema carpocapsae</name>
    <name type="common">Entomopathogenic nematode</name>
    <dbReference type="NCBI Taxonomy" id="34508"/>
    <lineage>
        <taxon>Eukaryota</taxon>
        <taxon>Metazoa</taxon>
        <taxon>Ecdysozoa</taxon>
        <taxon>Nematoda</taxon>
        <taxon>Chromadorea</taxon>
        <taxon>Rhabditida</taxon>
        <taxon>Tylenchina</taxon>
        <taxon>Panagrolaimomorpha</taxon>
        <taxon>Strongyloidoidea</taxon>
        <taxon>Steinernematidae</taxon>
        <taxon>Steinernema</taxon>
    </lineage>
</organism>
<accession>A0A4U8UH40</accession>
<name>A0A4U8UH40_STECR</name>
<sequence>MSLFAVDTLFCIQNHRLTCSALRALLPVALLLVPVPLVARIADALHAMVHDATVRVLGALVVLAMDFVAEADVHDLTTVRKPTEALGMNVALGVQAAARRLLHALRRVRSGVQNVALIAETSFEARLSTAFWDFGVGTGGLTGGHAGRVGGEGVQLTAADLALSFRTPFRQGNV</sequence>
<proteinExistence type="predicted"/>
<dbReference type="EMBL" id="AZBU02000001">
    <property type="protein sequence ID" value="TMS32262.1"/>
    <property type="molecule type" value="Genomic_DNA"/>
</dbReference>
<evidence type="ECO:0000313" key="1">
    <source>
        <dbReference type="EMBL" id="TMS32262.1"/>
    </source>
</evidence>
<reference evidence="1 2" key="2">
    <citation type="journal article" date="2019" name="G3 (Bethesda)">
        <title>Hybrid Assembly of the Genome of the Entomopathogenic Nematode Steinernema carpocapsae Identifies the X-Chromosome.</title>
        <authorList>
            <person name="Serra L."/>
            <person name="Macchietto M."/>
            <person name="Macias-Munoz A."/>
            <person name="McGill C.J."/>
            <person name="Rodriguez I.M."/>
            <person name="Rodriguez B."/>
            <person name="Murad R."/>
            <person name="Mortazavi A."/>
        </authorList>
    </citation>
    <scope>NUCLEOTIDE SEQUENCE [LARGE SCALE GENOMIC DNA]</scope>
    <source>
        <strain evidence="1 2">ALL</strain>
    </source>
</reference>
<protein>
    <submittedName>
        <fullName evidence="1">Uncharacterized protein</fullName>
    </submittedName>
</protein>
<dbReference type="Proteomes" id="UP000298663">
    <property type="component" value="Unassembled WGS sequence"/>
</dbReference>
<gene>
    <name evidence="1" type="ORF">L596_000128</name>
</gene>
<evidence type="ECO:0000313" key="2">
    <source>
        <dbReference type="Proteomes" id="UP000298663"/>
    </source>
</evidence>
<dbReference type="AlphaFoldDB" id="A0A4U8UH40"/>